<dbReference type="Proteomes" id="UP001500213">
    <property type="component" value="Unassembled WGS sequence"/>
</dbReference>
<dbReference type="InterPro" id="IPR000064">
    <property type="entry name" value="NLP_P60_dom"/>
</dbReference>
<evidence type="ECO:0000256" key="2">
    <source>
        <dbReference type="ARBA" id="ARBA00022670"/>
    </source>
</evidence>
<evidence type="ECO:0000256" key="1">
    <source>
        <dbReference type="ARBA" id="ARBA00007074"/>
    </source>
</evidence>
<dbReference type="PANTHER" id="PTHR47053:SF1">
    <property type="entry name" value="MUREIN DD-ENDOPEPTIDASE MEPH-RELATED"/>
    <property type="match status" value="1"/>
</dbReference>
<dbReference type="Gene3D" id="3.90.1720.10">
    <property type="entry name" value="endopeptidase domain like (from Nostoc punctiforme)"/>
    <property type="match status" value="1"/>
</dbReference>
<keyword evidence="6" id="KW-0472">Membrane</keyword>
<feature type="compositionally biased region" description="Basic and acidic residues" evidence="5">
    <location>
        <begin position="12"/>
        <end position="21"/>
    </location>
</feature>
<dbReference type="SUPFAM" id="SSF54001">
    <property type="entry name" value="Cysteine proteinases"/>
    <property type="match status" value="1"/>
</dbReference>
<evidence type="ECO:0000259" key="7">
    <source>
        <dbReference type="PROSITE" id="PS51935"/>
    </source>
</evidence>
<feature type="region of interest" description="Disordered" evidence="5">
    <location>
        <begin position="1"/>
        <end position="42"/>
    </location>
</feature>
<feature type="domain" description="NlpC/P60" evidence="7">
    <location>
        <begin position="175"/>
        <end position="294"/>
    </location>
</feature>
<protein>
    <recommendedName>
        <fullName evidence="7">NlpC/P60 domain-containing protein</fullName>
    </recommendedName>
</protein>
<dbReference type="InterPro" id="IPR038765">
    <property type="entry name" value="Papain-like_cys_pep_sf"/>
</dbReference>
<keyword evidence="2" id="KW-0645">Protease</keyword>
<evidence type="ECO:0000256" key="6">
    <source>
        <dbReference type="SAM" id="Phobius"/>
    </source>
</evidence>
<organism evidence="8 9">
    <name type="scientific">Gryllotalpicola kribbensis</name>
    <dbReference type="NCBI Taxonomy" id="993084"/>
    <lineage>
        <taxon>Bacteria</taxon>
        <taxon>Bacillati</taxon>
        <taxon>Actinomycetota</taxon>
        <taxon>Actinomycetes</taxon>
        <taxon>Micrococcales</taxon>
        <taxon>Microbacteriaceae</taxon>
        <taxon>Gryllotalpicola</taxon>
    </lineage>
</organism>
<dbReference type="EMBL" id="BAABBX010000004">
    <property type="protein sequence ID" value="GAA4184611.1"/>
    <property type="molecule type" value="Genomic_DNA"/>
</dbReference>
<keyword evidence="9" id="KW-1185">Reference proteome</keyword>
<dbReference type="PROSITE" id="PS51935">
    <property type="entry name" value="NLPC_P60"/>
    <property type="match status" value="1"/>
</dbReference>
<dbReference type="PANTHER" id="PTHR47053">
    <property type="entry name" value="MUREIN DD-ENDOPEPTIDASE MEPH-RELATED"/>
    <property type="match status" value="1"/>
</dbReference>
<keyword evidence="4" id="KW-0788">Thiol protease</keyword>
<evidence type="ECO:0000256" key="5">
    <source>
        <dbReference type="SAM" id="MobiDB-lite"/>
    </source>
</evidence>
<proteinExistence type="inferred from homology"/>
<comment type="caution">
    <text evidence="8">The sequence shown here is derived from an EMBL/GenBank/DDBJ whole genome shotgun (WGS) entry which is preliminary data.</text>
</comment>
<dbReference type="Pfam" id="PF00877">
    <property type="entry name" value="NLPC_P60"/>
    <property type="match status" value="1"/>
</dbReference>
<reference evidence="9" key="1">
    <citation type="journal article" date="2019" name="Int. J. Syst. Evol. Microbiol.">
        <title>The Global Catalogue of Microorganisms (GCM) 10K type strain sequencing project: providing services to taxonomists for standard genome sequencing and annotation.</title>
        <authorList>
            <consortium name="The Broad Institute Genomics Platform"/>
            <consortium name="The Broad Institute Genome Sequencing Center for Infectious Disease"/>
            <person name="Wu L."/>
            <person name="Ma J."/>
        </authorList>
    </citation>
    <scope>NUCLEOTIDE SEQUENCE [LARGE SCALE GENOMIC DNA]</scope>
    <source>
        <strain evidence="9">JCM 17593</strain>
    </source>
</reference>
<evidence type="ECO:0000313" key="9">
    <source>
        <dbReference type="Proteomes" id="UP001500213"/>
    </source>
</evidence>
<keyword evidence="6" id="KW-1133">Transmembrane helix</keyword>
<evidence type="ECO:0000256" key="4">
    <source>
        <dbReference type="ARBA" id="ARBA00022807"/>
    </source>
</evidence>
<comment type="similarity">
    <text evidence="1">Belongs to the peptidase C40 family.</text>
</comment>
<evidence type="ECO:0000313" key="8">
    <source>
        <dbReference type="EMBL" id="GAA4184611.1"/>
    </source>
</evidence>
<evidence type="ECO:0000256" key="3">
    <source>
        <dbReference type="ARBA" id="ARBA00022801"/>
    </source>
</evidence>
<name>A0ABP8AIM0_9MICO</name>
<feature type="transmembrane region" description="Helical" evidence="6">
    <location>
        <begin position="58"/>
        <end position="81"/>
    </location>
</feature>
<accession>A0ABP8AIM0</accession>
<keyword evidence="3" id="KW-0378">Hydrolase</keyword>
<dbReference type="InterPro" id="IPR051202">
    <property type="entry name" value="Peptidase_C40"/>
</dbReference>
<sequence>MAELNGKTDGAITRREAREAFQARSEAGAMKRRQSAQEPAVPASVASVAKPKRKLKRFANLFVLVAAAGIVGTIAIPAYAFNPSSQGHADSSSAVIDTMKKANAQSADVATTAAAPAAAHEDFQATSVTDIQSAKQAAANAAAAKAAAATAAKYTAAYSGPTAAQYLTQVPAGTSYSLADVLATAKKYAGTPYVYGGSTPAGFDCSGFVMFVYAQFGVSLPHSSSQQGHIGQTVSLADAQPGDVIALNDGSHDGFYAGTDASGNVLIFDAPKPGGSVGERPIWTSAYHIQHYGG</sequence>
<keyword evidence="6" id="KW-0812">Transmembrane</keyword>
<gene>
    <name evidence="8" type="ORF">GCM10022288_05540</name>
</gene>
<dbReference type="RefSeq" id="WP_344773573.1">
    <property type="nucleotide sequence ID" value="NZ_BAABBX010000004.1"/>
</dbReference>